<sequence length="239" mass="26641">MDVLMDGLSSELRVGRDQSITVWYFNMIMAQDVKLTQSDGFHLMFDMYREERRLALVVVVVDNSCSETLDPMLDNADYVPEATIPDNDVLLLGLQCYPLTPSKNGASYSTSLLKQSAQVVPSTSTIETDPFDIVEEYVGVYDEYMYDVHVDVSATCVDKGGDVQVEKDDGDVFAHHEDEEVADIDLAGYSVVHDPENPDIRVGALFPDIVACRKAIRQRAIIVGFKLAKIKTDTTRFIA</sequence>
<evidence type="ECO:0000259" key="1">
    <source>
        <dbReference type="Pfam" id="PF03108"/>
    </source>
</evidence>
<name>A0AAD8VVW5_LOLMU</name>
<gene>
    <name evidence="2" type="ORF">QYE76_000385</name>
</gene>
<reference evidence="2" key="1">
    <citation type="submission" date="2023-07" db="EMBL/GenBank/DDBJ databases">
        <title>A chromosome-level genome assembly of Lolium multiflorum.</title>
        <authorList>
            <person name="Chen Y."/>
            <person name="Copetti D."/>
            <person name="Kolliker R."/>
            <person name="Studer B."/>
        </authorList>
    </citation>
    <scope>NUCLEOTIDE SEQUENCE</scope>
    <source>
        <strain evidence="2">02402/16</strain>
        <tissue evidence="2">Leaf</tissue>
    </source>
</reference>
<proteinExistence type="predicted"/>
<keyword evidence="3" id="KW-1185">Reference proteome</keyword>
<dbReference type="EMBL" id="JAUUTY010000005">
    <property type="protein sequence ID" value="KAK1626070.1"/>
    <property type="molecule type" value="Genomic_DNA"/>
</dbReference>
<dbReference type="AlphaFoldDB" id="A0AAD8VVW5"/>
<feature type="domain" description="Transposase MuDR plant" evidence="1">
    <location>
        <begin position="200"/>
        <end position="239"/>
    </location>
</feature>
<accession>A0AAD8VVW5</accession>
<dbReference type="Proteomes" id="UP001231189">
    <property type="component" value="Unassembled WGS sequence"/>
</dbReference>
<protein>
    <recommendedName>
        <fullName evidence="1">Transposase MuDR plant domain-containing protein</fullName>
    </recommendedName>
</protein>
<evidence type="ECO:0000313" key="3">
    <source>
        <dbReference type="Proteomes" id="UP001231189"/>
    </source>
</evidence>
<comment type="caution">
    <text evidence="2">The sequence shown here is derived from an EMBL/GenBank/DDBJ whole genome shotgun (WGS) entry which is preliminary data.</text>
</comment>
<organism evidence="2 3">
    <name type="scientific">Lolium multiflorum</name>
    <name type="common">Italian ryegrass</name>
    <name type="synonym">Lolium perenne subsp. multiflorum</name>
    <dbReference type="NCBI Taxonomy" id="4521"/>
    <lineage>
        <taxon>Eukaryota</taxon>
        <taxon>Viridiplantae</taxon>
        <taxon>Streptophyta</taxon>
        <taxon>Embryophyta</taxon>
        <taxon>Tracheophyta</taxon>
        <taxon>Spermatophyta</taxon>
        <taxon>Magnoliopsida</taxon>
        <taxon>Liliopsida</taxon>
        <taxon>Poales</taxon>
        <taxon>Poaceae</taxon>
        <taxon>BOP clade</taxon>
        <taxon>Pooideae</taxon>
        <taxon>Poodae</taxon>
        <taxon>Poeae</taxon>
        <taxon>Poeae Chloroplast Group 2 (Poeae type)</taxon>
        <taxon>Loliodinae</taxon>
        <taxon>Loliinae</taxon>
        <taxon>Lolium</taxon>
    </lineage>
</organism>
<dbReference type="Pfam" id="PF03108">
    <property type="entry name" value="DBD_Tnp_Mut"/>
    <property type="match status" value="1"/>
</dbReference>
<dbReference type="InterPro" id="IPR004332">
    <property type="entry name" value="Transposase_MuDR"/>
</dbReference>
<evidence type="ECO:0000313" key="2">
    <source>
        <dbReference type="EMBL" id="KAK1626070.1"/>
    </source>
</evidence>